<name>A0A7W9YC59_9HYPH</name>
<accession>A0A7W9YC59</accession>
<dbReference type="Proteomes" id="UP000547879">
    <property type="component" value="Unassembled WGS sequence"/>
</dbReference>
<comment type="caution">
    <text evidence="1">The sequence shown here is derived from an EMBL/GenBank/DDBJ whole genome shotgun (WGS) entry which is preliminary data.</text>
</comment>
<proteinExistence type="predicted"/>
<evidence type="ECO:0000313" key="2">
    <source>
        <dbReference type="Proteomes" id="UP000547879"/>
    </source>
</evidence>
<sequence>MKVAGRHFARLHVALEFVAKLLAFNNFAHSGALDGRDVDERVSAAIVRLDEAKTFGGVEQIRTVALT</sequence>
<dbReference type="AlphaFoldDB" id="A0A7W9YC59"/>
<reference evidence="1 2" key="1">
    <citation type="submission" date="2020-08" db="EMBL/GenBank/DDBJ databases">
        <title>Genomic Encyclopedia of Type Strains, Phase IV (KMG-IV): sequencing the most valuable type-strain genomes for metagenomic binning, comparative biology and taxonomic classification.</title>
        <authorList>
            <person name="Goeker M."/>
        </authorList>
    </citation>
    <scope>NUCLEOTIDE SEQUENCE [LARGE SCALE GENOMIC DNA]</scope>
    <source>
        <strain evidence="1 2">DSM 100734</strain>
    </source>
</reference>
<dbReference type="EMBL" id="JACHEG010000008">
    <property type="protein sequence ID" value="MBB6165203.1"/>
    <property type="molecule type" value="Genomic_DNA"/>
</dbReference>
<keyword evidence="2" id="KW-1185">Reference proteome</keyword>
<organism evidence="1 2">
    <name type="scientific">Rhizobium wenxiniae</name>
    <dbReference type="NCBI Taxonomy" id="1737357"/>
    <lineage>
        <taxon>Bacteria</taxon>
        <taxon>Pseudomonadati</taxon>
        <taxon>Pseudomonadota</taxon>
        <taxon>Alphaproteobacteria</taxon>
        <taxon>Hyphomicrobiales</taxon>
        <taxon>Rhizobiaceae</taxon>
        <taxon>Rhizobium/Agrobacterium group</taxon>
        <taxon>Rhizobium</taxon>
    </lineage>
</organism>
<gene>
    <name evidence="1" type="ORF">HNQ72_005049</name>
</gene>
<evidence type="ECO:0000313" key="1">
    <source>
        <dbReference type="EMBL" id="MBB6165203.1"/>
    </source>
</evidence>
<protein>
    <submittedName>
        <fullName evidence="1">Uncharacterized protein</fullName>
    </submittedName>
</protein>